<evidence type="ECO:0000313" key="4">
    <source>
        <dbReference type="EMBL" id="KAF2240421.1"/>
    </source>
</evidence>
<dbReference type="GO" id="GO:0005085">
    <property type="term" value="F:guanyl-nucleotide exchange factor activity"/>
    <property type="evidence" value="ECO:0007669"/>
    <property type="project" value="InterPro"/>
</dbReference>
<feature type="region of interest" description="Disordered" evidence="2">
    <location>
        <begin position="325"/>
        <end position="351"/>
    </location>
</feature>
<organism evidence="4 5">
    <name type="scientific">Trematosphaeria pertusa</name>
    <dbReference type="NCBI Taxonomy" id="390896"/>
    <lineage>
        <taxon>Eukaryota</taxon>
        <taxon>Fungi</taxon>
        <taxon>Dikarya</taxon>
        <taxon>Ascomycota</taxon>
        <taxon>Pezizomycotina</taxon>
        <taxon>Dothideomycetes</taxon>
        <taxon>Pleosporomycetidae</taxon>
        <taxon>Pleosporales</taxon>
        <taxon>Massarineae</taxon>
        <taxon>Trematosphaeriaceae</taxon>
        <taxon>Trematosphaeria</taxon>
    </lineage>
</organism>
<feature type="region of interest" description="Disordered" evidence="2">
    <location>
        <begin position="508"/>
        <end position="657"/>
    </location>
</feature>
<feature type="region of interest" description="Disordered" evidence="2">
    <location>
        <begin position="134"/>
        <end position="153"/>
    </location>
</feature>
<gene>
    <name evidence="4" type="ORF">BU26DRAFT_572804</name>
</gene>
<feature type="compositionally biased region" description="Polar residues" evidence="2">
    <location>
        <begin position="40"/>
        <end position="54"/>
    </location>
</feature>
<dbReference type="RefSeq" id="XP_033675425.1">
    <property type="nucleotide sequence ID" value="XM_033834272.1"/>
</dbReference>
<feature type="compositionally biased region" description="Polar residues" evidence="2">
    <location>
        <begin position="333"/>
        <end position="344"/>
    </location>
</feature>
<dbReference type="Pfam" id="PF06428">
    <property type="entry name" value="Sec2p"/>
    <property type="match status" value="1"/>
</dbReference>
<dbReference type="SUPFAM" id="SSF144284">
    <property type="entry name" value="Sec2 N-terminal region"/>
    <property type="match status" value="1"/>
</dbReference>
<dbReference type="PANTHER" id="PTHR14430:SF0">
    <property type="entry name" value="SEC2P DOMAIN-CONTAINING PROTEIN"/>
    <property type="match status" value="1"/>
</dbReference>
<dbReference type="AlphaFoldDB" id="A0A6A6HQX2"/>
<dbReference type="CDD" id="cd21044">
    <property type="entry name" value="Rab11BD_RAB3IP_like"/>
    <property type="match status" value="1"/>
</dbReference>
<evidence type="ECO:0000256" key="1">
    <source>
        <dbReference type="ARBA" id="ARBA00023054"/>
    </source>
</evidence>
<dbReference type="PANTHER" id="PTHR14430">
    <property type="entry name" value="RABIN3-RELATED"/>
    <property type="match status" value="1"/>
</dbReference>
<dbReference type="GeneID" id="54587602"/>
<feature type="region of interest" description="Disordered" evidence="2">
    <location>
        <begin position="1"/>
        <end position="57"/>
    </location>
</feature>
<feature type="domain" description="GDP/GTP exchange factor Sec2 N-terminal" evidence="3">
    <location>
        <begin position="77"/>
        <end position="216"/>
    </location>
</feature>
<evidence type="ECO:0000313" key="5">
    <source>
        <dbReference type="Proteomes" id="UP000800094"/>
    </source>
</evidence>
<feature type="compositionally biased region" description="Basic and acidic residues" evidence="2">
    <location>
        <begin position="610"/>
        <end position="621"/>
    </location>
</feature>
<protein>
    <submittedName>
        <fullName evidence="4">Sec2p-domain-containing protein</fullName>
    </submittedName>
</protein>
<name>A0A6A6HQX2_9PLEO</name>
<dbReference type="Proteomes" id="UP000800094">
    <property type="component" value="Unassembled WGS sequence"/>
</dbReference>
<sequence length="657" mass="73040">MNKTVTKSISTPQLGKIAQPPLVRTESEVMNTIPDPRSPTPQSALSRNNSTDSNMHPDLSQEVATLSTKLVNAINHQTTLDDSLQQTRHELDTARERLIQLEAQVAAHQEMVARGLLVEKEVYDKMEKQLLSDLQEERKRRQDAEKAKRKTDGEVEQLTAALFEEANVMVAAARKETEASEKRNEQLKQQLSDTEVLQLSLQEQLQDLKGVMEKMSAHGDDESNTLGTTTAPSTPGITPADKMSKLFEAANLTPNTPGSDEISPDHPLHFSHLIHPILREDLTSVREFQEMLRISARSAPASRVSSGNYGSLNVLGLGSLTNNSTSSLPSLAKSPNSVGTNSPRDSVASAGMPNLKDEKFYKRALSEDIEPTLRLDIAPGLSWMARRTVLNSITAGSLVVEPNPPPPKFRGPVFPCSLCGESRKGDRYARKFRFKTSETEETRHPLCDWCLGRLRSTCDYISFLRMVAAGHWRAETEDEKKAAWEESVRLRERMFWARLGGGVVPAFIPMRESPRSPTFANGTGKLDVARKSEESQLSDKPLDSAVDMSEQPKEARKSEEDPFQSKEDERVKRVSIGKTVISNHAVPAESLTDEEEKKIEAEAEAQLQAEVRKSMELRTSEKLPLQHQRSASTPISPDPSPRKKEERLSLTIPGSFE</sequence>
<reference evidence="4" key="1">
    <citation type="journal article" date="2020" name="Stud. Mycol.">
        <title>101 Dothideomycetes genomes: a test case for predicting lifestyles and emergence of pathogens.</title>
        <authorList>
            <person name="Haridas S."/>
            <person name="Albert R."/>
            <person name="Binder M."/>
            <person name="Bloem J."/>
            <person name="Labutti K."/>
            <person name="Salamov A."/>
            <person name="Andreopoulos B."/>
            <person name="Baker S."/>
            <person name="Barry K."/>
            <person name="Bills G."/>
            <person name="Bluhm B."/>
            <person name="Cannon C."/>
            <person name="Castanera R."/>
            <person name="Culley D."/>
            <person name="Daum C."/>
            <person name="Ezra D."/>
            <person name="Gonzalez J."/>
            <person name="Henrissat B."/>
            <person name="Kuo A."/>
            <person name="Liang C."/>
            <person name="Lipzen A."/>
            <person name="Lutzoni F."/>
            <person name="Magnuson J."/>
            <person name="Mondo S."/>
            <person name="Nolan M."/>
            <person name="Ohm R."/>
            <person name="Pangilinan J."/>
            <person name="Park H.-J."/>
            <person name="Ramirez L."/>
            <person name="Alfaro M."/>
            <person name="Sun H."/>
            <person name="Tritt A."/>
            <person name="Yoshinaga Y."/>
            <person name="Zwiers L.-H."/>
            <person name="Turgeon B."/>
            <person name="Goodwin S."/>
            <person name="Spatafora J."/>
            <person name="Crous P."/>
            <person name="Grigoriev I."/>
        </authorList>
    </citation>
    <scope>NUCLEOTIDE SEQUENCE</scope>
    <source>
        <strain evidence="4">CBS 122368</strain>
    </source>
</reference>
<feature type="region of interest" description="Disordered" evidence="2">
    <location>
        <begin position="215"/>
        <end position="240"/>
    </location>
</feature>
<dbReference type="Gene3D" id="6.10.140.910">
    <property type="match status" value="1"/>
</dbReference>
<dbReference type="GO" id="GO:0070319">
    <property type="term" value="C:Golgi to plasma membrane transport vesicle"/>
    <property type="evidence" value="ECO:0007669"/>
    <property type="project" value="TreeGrafter"/>
</dbReference>
<proteinExistence type="predicted"/>
<dbReference type="OrthoDB" id="1748564at2759"/>
<dbReference type="GO" id="GO:0051286">
    <property type="term" value="C:cell tip"/>
    <property type="evidence" value="ECO:0007669"/>
    <property type="project" value="TreeGrafter"/>
</dbReference>
<accession>A0A6A6HQX2</accession>
<evidence type="ECO:0000259" key="3">
    <source>
        <dbReference type="Pfam" id="PF06428"/>
    </source>
</evidence>
<dbReference type="GO" id="GO:0006887">
    <property type="term" value="P:exocytosis"/>
    <property type="evidence" value="ECO:0007669"/>
    <property type="project" value="TreeGrafter"/>
</dbReference>
<dbReference type="EMBL" id="ML987218">
    <property type="protein sequence ID" value="KAF2240421.1"/>
    <property type="molecule type" value="Genomic_DNA"/>
</dbReference>
<dbReference type="InterPro" id="IPR040351">
    <property type="entry name" value="RAB3IL/RAB3IP/Sec2"/>
</dbReference>
<keyword evidence="1" id="KW-0175">Coiled coil</keyword>
<feature type="compositionally biased region" description="Basic and acidic residues" evidence="2">
    <location>
        <begin position="550"/>
        <end position="572"/>
    </location>
</feature>
<dbReference type="Pfam" id="PF25555">
    <property type="entry name" value="RAB3A-like_C"/>
    <property type="match status" value="1"/>
</dbReference>
<feature type="compositionally biased region" description="Polar residues" evidence="2">
    <location>
        <begin position="1"/>
        <end position="13"/>
    </location>
</feature>
<feature type="compositionally biased region" description="Polar residues" evidence="2">
    <location>
        <begin position="224"/>
        <end position="236"/>
    </location>
</feature>
<dbReference type="InterPro" id="IPR009449">
    <property type="entry name" value="Sec2_N"/>
</dbReference>
<keyword evidence="5" id="KW-1185">Reference proteome</keyword>
<evidence type="ECO:0000256" key="2">
    <source>
        <dbReference type="SAM" id="MobiDB-lite"/>
    </source>
</evidence>